<accession>A0A7K2IYC0</accession>
<organism evidence="1 2">
    <name type="scientific">Nocardiopsis alba</name>
    <dbReference type="NCBI Taxonomy" id="53437"/>
    <lineage>
        <taxon>Bacteria</taxon>
        <taxon>Bacillati</taxon>
        <taxon>Actinomycetota</taxon>
        <taxon>Actinomycetes</taxon>
        <taxon>Streptosporangiales</taxon>
        <taxon>Nocardiopsidaceae</taxon>
        <taxon>Nocardiopsis</taxon>
    </lineage>
</organism>
<evidence type="ECO:0000313" key="1">
    <source>
        <dbReference type="EMBL" id="MYR34824.1"/>
    </source>
</evidence>
<dbReference type="InterPro" id="IPR024185">
    <property type="entry name" value="FTHF_cligase-like_sf"/>
</dbReference>
<dbReference type="RefSeq" id="WP_161111721.1">
    <property type="nucleotide sequence ID" value="NZ_WWHY01000001.1"/>
</dbReference>
<proteinExistence type="predicted"/>
<dbReference type="SUPFAM" id="SSF100950">
    <property type="entry name" value="NagB/RpiA/CoA transferase-like"/>
    <property type="match status" value="1"/>
</dbReference>
<evidence type="ECO:0000313" key="2">
    <source>
        <dbReference type="Proteomes" id="UP000467124"/>
    </source>
</evidence>
<dbReference type="EMBL" id="WWHY01000001">
    <property type="protein sequence ID" value="MYR34824.1"/>
    <property type="molecule type" value="Genomic_DNA"/>
</dbReference>
<sequence length="178" mass="19444">MSSDRITDAKARLRHKVWQRLDSVQAGRSGPVNGKIPNFHGANRAAEHLTAHPRWQKARVVKANPDKAQTEVRLGKGAGYSDIEMGLLAQAGLVSDDTLIVTTVHELQVLDEPIPEAEHDVSVDLIVTPDGAISCPPRRRPSGISWEDLSEQKIAAIPILQELRELAASDPEGPPHNR</sequence>
<dbReference type="InterPro" id="IPR002698">
    <property type="entry name" value="FTHF_cligase"/>
</dbReference>
<dbReference type="GO" id="GO:0016874">
    <property type="term" value="F:ligase activity"/>
    <property type="evidence" value="ECO:0007669"/>
    <property type="project" value="UniProtKB-KW"/>
</dbReference>
<dbReference type="GO" id="GO:0005737">
    <property type="term" value="C:cytoplasm"/>
    <property type="evidence" value="ECO:0007669"/>
    <property type="project" value="TreeGrafter"/>
</dbReference>
<dbReference type="PANTHER" id="PTHR13017">
    <property type="entry name" value="5-FORMYLTETRAHYDROFOLATE CYCLO-LIGASE-RELATED"/>
    <property type="match status" value="1"/>
</dbReference>
<dbReference type="InterPro" id="IPR037171">
    <property type="entry name" value="NagB/RpiA_transferase-like"/>
</dbReference>
<dbReference type="AlphaFoldDB" id="A0A7K2IYC0"/>
<keyword evidence="1" id="KW-0436">Ligase</keyword>
<dbReference type="Pfam" id="PF01812">
    <property type="entry name" value="5-FTHF_cyc-lig"/>
    <property type="match status" value="1"/>
</dbReference>
<reference evidence="1 2" key="1">
    <citation type="journal article" date="2019" name="Nat. Commun.">
        <title>The antimicrobial potential of Streptomyces from insect microbiomes.</title>
        <authorList>
            <person name="Chevrette M.G."/>
            <person name="Carlson C.M."/>
            <person name="Ortega H.E."/>
            <person name="Thomas C."/>
            <person name="Ananiev G.E."/>
            <person name="Barns K.J."/>
            <person name="Book A.J."/>
            <person name="Cagnazzo J."/>
            <person name="Carlos C."/>
            <person name="Flanigan W."/>
            <person name="Grubbs K.J."/>
            <person name="Horn H.A."/>
            <person name="Hoffmann F.M."/>
            <person name="Klassen J.L."/>
            <person name="Knack J.J."/>
            <person name="Lewin G.R."/>
            <person name="McDonald B.R."/>
            <person name="Muller L."/>
            <person name="Melo W.G.P."/>
            <person name="Pinto-Tomas A.A."/>
            <person name="Schmitz A."/>
            <person name="Wendt-Pienkowski E."/>
            <person name="Wildman S."/>
            <person name="Zhao M."/>
            <person name="Zhang F."/>
            <person name="Bugni T.S."/>
            <person name="Andes D.R."/>
            <person name="Pupo M.T."/>
            <person name="Currie C.R."/>
        </authorList>
    </citation>
    <scope>NUCLEOTIDE SEQUENCE [LARGE SCALE GENOMIC DNA]</scope>
    <source>
        <strain evidence="1 2">SID5840</strain>
    </source>
</reference>
<gene>
    <name evidence="1" type="ORF">GTW20_21840</name>
</gene>
<name>A0A7K2IYC0_9ACTN</name>
<comment type="caution">
    <text evidence="1">The sequence shown here is derived from an EMBL/GenBank/DDBJ whole genome shotgun (WGS) entry which is preliminary data.</text>
</comment>
<dbReference type="Proteomes" id="UP000467124">
    <property type="component" value="Unassembled WGS sequence"/>
</dbReference>
<dbReference type="Gene3D" id="3.40.50.10420">
    <property type="entry name" value="NagB/RpiA/CoA transferase-like"/>
    <property type="match status" value="1"/>
</dbReference>
<dbReference type="PANTHER" id="PTHR13017:SF0">
    <property type="entry name" value="METHENYLTETRAHYDROFOLATE SYNTHASE DOMAIN-CONTAINING PROTEIN"/>
    <property type="match status" value="1"/>
</dbReference>
<protein>
    <submittedName>
        <fullName evidence="1">5-formyltetrahydrofolate cyclo-ligase</fullName>
    </submittedName>
</protein>